<dbReference type="RefSeq" id="WP_186603657.1">
    <property type="nucleotide sequence ID" value="NZ_JABWRP020000013.1"/>
</dbReference>
<dbReference type="EMBL" id="JABWRP010000017">
    <property type="protein sequence ID" value="MBC3472648.1"/>
    <property type="molecule type" value="Genomic_DNA"/>
</dbReference>
<reference evidence="1" key="2">
    <citation type="submission" date="2020-07" db="EMBL/GenBank/DDBJ databases">
        <authorList>
            <person name="Lood C."/>
            <person name="Girard L."/>
        </authorList>
    </citation>
    <scope>NUCLEOTIDE SEQUENCE</scope>
    <source>
        <strain evidence="1">RW4S2</strain>
    </source>
</reference>
<name>A0A923K7N6_9PSED</name>
<sequence>MSFSAQQGRVWVFTGAALTAGFGGLEASVAEEEVRALTELTAIEVVGGGGGADPIKPLVRRDVSNDPESLPAAVSMLTESEAALSWCRQAQLFA</sequence>
<protein>
    <submittedName>
        <fullName evidence="1">Uncharacterized protein</fullName>
    </submittedName>
</protein>
<evidence type="ECO:0000313" key="1">
    <source>
        <dbReference type="EMBL" id="MBC3472648.1"/>
    </source>
</evidence>
<comment type="caution">
    <text evidence="1">The sequence shown here is derived from an EMBL/GenBank/DDBJ whole genome shotgun (WGS) entry which is preliminary data.</text>
</comment>
<dbReference type="EMBL" id="JABWRP020000013">
    <property type="protein sequence ID" value="MBV4542827.1"/>
    <property type="molecule type" value="Genomic_DNA"/>
</dbReference>
<proteinExistence type="predicted"/>
<organism evidence="1">
    <name type="scientific">Pseudomonas vlassakiae</name>
    <dbReference type="NCBI Taxonomy" id="485888"/>
    <lineage>
        <taxon>Bacteria</taxon>
        <taxon>Pseudomonadati</taxon>
        <taxon>Pseudomonadota</taxon>
        <taxon>Gammaproteobacteria</taxon>
        <taxon>Pseudomonadales</taxon>
        <taxon>Pseudomonadaceae</taxon>
        <taxon>Pseudomonas</taxon>
    </lineage>
</organism>
<accession>A0A923K7N6</accession>
<dbReference type="Proteomes" id="UP000628137">
    <property type="component" value="Unassembled WGS sequence"/>
</dbReference>
<evidence type="ECO:0000313" key="2">
    <source>
        <dbReference type="EMBL" id="MBV4542827.1"/>
    </source>
</evidence>
<reference evidence="2" key="3">
    <citation type="submission" date="2021-06" db="EMBL/GenBank/DDBJ databases">
        <title>Updating the genus Pseudomonas: Description of 43 new species and partition of the Pseudomonas putida group.</title>
        <authorList>
            <person name="Girard L."/>
            <person name="Lood C."/>
            <person name="Vandamme P."/>
            <person name="Rokni-Zadeh H."/>
            <person name="Van Noort V."/>
            <person name="Hofte M."/>
            <person name="Lavigne R."/>
            <person name="De Mot R."/>
        </authorList>
    </citation>
    <scope>NUCLEOTIDE SEQUENCE</scope>
    <source>
        <strain evidence="2">RW4S2</strain>
    </source>
</reference>
<gene>
    <name evidence="2" type="ORF">HU738_017405</name>
    <name evidence="1" type="ORF">HU738_18995</name>
</gene>
<keyword evidence="3" id="KW-1185">Reference proteome</keyword>
<dbReference type="AlphaFoldDB" id="A0A923K7N6"/>
<evidence type="ECO:0000313" key="3">
    <source>
        <dbReference type="Proteomes" id="UP000628137"/>
    </source>
</evidence>
<reference evidence="1 3" key="1">
    <citation type="journal article" date="2020" name="Microorganisms">
        <title>Reliable Identification of Environmental Pseudomonas Isolates Using the rpoD Gene.</title>
        <authorList>
            <consortium name="The Broad Institute Genome Sequencing Platform"/>
            <person name="Girard L."/>
            <person name="Lood C."/>
            <person name="Rokni-Zadeh H."/>
            <person name="van Noort V."/>
            <person name="Lavigne R."/>
            <person name="De Mot R."/>
        </authorList>
    </citation>
    <scope>NUCLEOTIDE SEQUENCE</scope>
    <source>
        <strain evidence="1 3">RW4S2</strain>
    </source>
</reference>